<feature type="signal peptide" evidence="1">
    <location>
        <begin position="1"/>
        <end position="19"/>
    </location>
</feature>
<keyword evidence="1" id="KW-0732">Signal</keyword>
<protein>
    <submittedName>
        <fullName evidence="2">Uncharacterized protein</fullName>
    </submittedName>
</protein>
<dbReference type="Proteomes" id="UP001328107">
    <property type="component" value="Unassembled WGS sequence"/>
</dbReference>
<proteinExistence type="predicted"/>
<name>A0AAN5DG89_9BILA</name>
<keyword evidence="3" id="KW-1185">Reference proteome</keyword>
<evidence type="ECO:0000256" key="1">
    <source>
        <dbReference type="SAM" id="SignalP"/>
    </source>
</evidence>
<organism evidence="2 3">
    <name type="scientific">Pristionchus mayeri</name>
    <dbReference type="NCBI Taxonomy" id="1317129"/>
    <lineage>
        <taxon>Eukaryota</taxon>
        <taxon>Metazoa</taxon>
        <taxon>Ecdysozoa</taxon>
        <taxon>Nematoda</taxon>
        <taxon>Chromadorea</taxon>
        <taxon>Rhabditida</taxon>
        <taxon>Rhabditina</taxon>
        <taxon>Diplogasteromorpha</taxon>
        <taxon>Diplogasteroidea</taxon>
        <taxon>Neodiplogasteridae</taxon>
        <taxon>Pristionchus</taxon>
    </lineage>
</organism>
<gene>
    <name evidence="2" type="ORF">PMAYCL1PPCAC_33258</name>
</gene>
<sequence length="189" mass="22023">MIRYILVCTFLACISAAKSLPFAESVYDSDSIRSCAIDCFAKNRLPFEPQSKNKTYFEDVKRDYYTIDGVDIQTSLSYRGPRDSDFIHVFYQLRRNSSITIDLEGKQIDVIFDPRHRRSCDGSESMLAAFRRRQTTCIWNCYDVENKLRGKWRRGEEVSILNQSDSYDRWTLDSIGVDVWLAIVSSTYQ</sequence>
<comment type="caution">
    <text evidence="2">The sequence shown here is derived from an EMBL/GenBank/DDBJ whole genome shotgun (WGS) entry which is preliminary data.</text>
</comment>
<evidence type="ECO:0000313" key="3">
    <source>
        <dbReference type="Proteomes" id="UP001328107"/>
    </source>
</evidence>
<reference evidence="3" key="1">
    <citation type="submission" date="2022-10" db="EMBL/GenBank/DDBJ databases">
        <title>Genome assembly of Pristionchus species.</title>
        <authorList>
            <person name="Yoshida K."/>
            <person name="Sommer R.J."/>
        </authorList>
    </citation>
    <scope>NUCLEOTIDE SEQUENCE [LARGE SCALE GENOMIC DNA]</scope>
    <source>
        <strain evidence="3">RS5460</strain>
    </source>
</reference>
<dbReference type="EMBL" id="BTRK01000006">
    <property type="protein sequence ID" value="GMR63063.1"/>
    <property type="molecule type" value="Genomic_DNA"/>
</dbReference>
<accession>A0AAN5DG89</accession>
<evidence type="ECO:0000313" key="2">
    <source>
        <dbReference type="EMBL" id="GMR63063.1"/>
    </source>
</evidence>
<dbReference type="AlphaFoldDB" id="A0AAN5DG89"/>
<feature type="non-terminal residue" evidence="2">
    <location>
        <position position="189"/>
    </location>
</feature>
<feature type="chain" id="PRO_5042943697" evidence="1">
    <location>
        <begin position="20"/>
        <end position="189"/>
    </location>
</feature>